<keyword evidence="4" id="KW-1185">Reference proteome</keyword>
<dbReference type="PANTHER" id="PTHR11926">
    <property type="entry name" value="GLUCOSYL/GLUCURONOSYL TRANSFERASES"/>
    <property type="match status" value="1"/>
</dbReference>
<keyword evidence="2" id="KW-0808">Transferase</keyword>
<dbReference type="Proteomes" id="UP001603857">
    <property type="component" value="Unassembled WGS sequence"/>
</dbReference>
<dbReference type="SUPFAM" id="SSF53756">
    <property type="entry name" value="UDP-Glycosyltransferase/glycogen phosphorylase"/>
    <property type="match status" value="1"/>
</dbReference>
<organism evidence="3 4">
    <name type="scientific">Flemingia macrophylla</name>
    <dbReference type="NCBI Taxonomy" id="520843"/>
    <lineage>
        <taxon>Eukaryota</taxon>
        <taxon>Viridiplantae</taxon>
        <taxon>Streptophyta</taxon>
        <taxon>Embryophyta</taxon>
        <taxon>Tracheophyta</taxon>
        <taxon>Spermatophyta</taxon>
        <taxon>Magnoliopsida</taxon>
        <taxon>eudicotyledons</taxon>
        <taxon>Gunneridae</taxon>
        <taxon>Pentapetalae</taxon>
        <taxon>rosids</taxon>
        <taxon>fabids</taxon>
        <taxon>Fabales</taxon>
        <taxon>Fabaceae</taxon>
        <taxon>Papilionoideae</taxon>
        <taxon>50 kb inversion clade</taxon>
        <taxon>NPAAA clade</taxon>
        <taxon>indigoferoid/millettioid clade</taxon>
        <taxon>Phaseoleae</taxon>
        <taxon>Flemingia</taxon>
    </lineage>
</organism>
<evidence type="ECO:0000313" key="4">
    <source>
        <dbReference type="Proteomes" id="UP001603857"/>
    </source>
</evidence>
<sequence length="187" mass="21263">MLWVQSCASFSEYYHYHHQLLLFPTEAQPHLDFLLPCLPLLRREILGQFSNLEKPFCILMDTFQDLEPEVVEYMSNICPIKTVGPLFMATYSSVHVLLRGDFLKTDHSIMDWLHSKEPSSVVYISFSSVWEEGESGAVVPARASSWSPLCGLLHDCGWNSSMEALSFGVPLVEFPQWGDQVTNASTW</sequence>
<keyword evidence="2" id="KW-0328">Glycosyltransferase</keyword>
<proteinExistence type="inferred from homology"/>
<gene>
    <name evidence="3" type="ORF">Fmac_031611</name>
</gene>
<evidence type="ECO:0000256" key="2">
    <source>
        <dbReference type="ARBA" id="ARBA00022676"/>
    </source>
</evidence>
<dbReference type="Gene3D" id="3.40.50.2000">
    <property type="entry name" value="Glycogen Phosphorylase B"/>
    <property type="match status" value="3"/>
</dbReference>
<evidence type="ECO:0000313" key="3">
    <source>
        <dbReference type="EMBL" id="KAL2317735.1"/>
    </source>
</evidence>
<dbReference type="GO" id="GO:0016757">
    <property type="term" value="F:glycosyltransferase activity"/>
    <property type="evidence" value="ECO:0007669"/>
    <property type="project" value="UniProtKB-KW"/>
</dbReference>
<comment type="caution">
    <text evidence="3">The sequence shown here is derived from an EMBL/GenBank/DDBJ whole genome shotgun (WGS) entry which is preliminary data.</text>
</comment>
<reference evidence="3 4" key="1">
    <citation type="submission" date="2024-08" db="EMBL/GenBank/DDBJ databases">
        <title>Insights into the chromosomal genome structure of Flemingia macrophylla.</title>
        <authorList>
            <person name="Ding Y."/>
            <person name="Zhao Y."/>
            <person name="Bi W."/>
            <person name="Wu M."/>
            <person name="Zhao G."/>
            <person name="Gong Y."/>
            <person name="Li W."/>
            <person name="Zhang P."/>
        </authorList>
    </citation>
    <scope>NUCLEOTIDE SEQUENCE [LARGE SCALE GENOMIC DNA]</scope>
    <source>
        <strain evidence="3">DYQJB</strain>
        <tissue evidence="3">Leaf</tissue>
    </source>
</reference>
<name>A0ABD1L3W4_9FABA</name>
<evidence type="ECO:0000256" key="1">
    <source>
        <dbReference type="ARBA" id="ARBA00009995"/>
    </source>
</evidence>
<accession>A0ABD1L3W4</accession>
<comment type="similarity">
    <text evidence="1">Belongs to the UDP-glycosyltransferase family.</text>
</comment>
<dbReference type="EMBL" id="JBGMDY010000011">
    <property type="protein sequence ID" value="KAL2317735.1"/>
    <property type="molecule type" value="Genomic_DNA"/>
</dbReference>
<dbReference type="PANTHER" id="PTHR11926:SF986">
    <property type="entry name" value="UDP-GLYCOSYLTRANSFERASE 84A1"/>
    <property type="match status" value="1"/>
</dbReference>
<dbReference type="AlphaFoldDB" id="A0ABD1L3W4"/>
<protein>
    <submittedName>
        <fullName evidence="3">Uncharacterized protein</fullName>
    </submittedName>
</protein>